<name>A0A7I8D875_9BACL</name>
<dbReference type="AlphaFoldDB" id="A0A7I8D875"/>
<evidence type="ECO:0000259" key="7">
    <source>
        <dbReference type="Pfam" id="PF00171"/>
    </source>
</evidence>
<dbReference type="CDD" id="cd07149">
    <property type="entry name" value="ALDH_y4uC"/>
    <property type="match status" value="1"/>
</dbReference>
<evidence type="ECO:0000256" key="2">
    <source>
        <dbReference type="ARBA" id="ARBA00023002"/>
    </source>
</evidence>
<dbReference type="InterPro" id="IPR051020">
    <property type="entry name" value="ALDH-related_metabolic_enz"/>
</dbReference>
<reference evidence="8 9" key="1">
    <citation type="submission" date="2020-08" db="EMBL/GenBank/DDBJ databases">
        <title>Complete Genome Sequence of Effusibacillus dendaii Strain skT53, Isolated from Farmland soil.</title>
        <authorList>
            <person name="Konishi T."/>
            <person name="Kawasaki H."/>
        </authorList>
    </citation>
    <scope>NUCLEOTIDE SEQUENCE [LARGE SCALE GENOMIC DNA]</scope>
    <source>
        <strain evidence="9">skT53</strain>
    </source>
</reference>
<dbReference type="GO" id="GO:0008911">
    <property type="term" value="F:lactaldehyde dehydrogenase (NAD+) activity"/>
    <property type="evidence" value="ECO:0007669"/>
    <property type="project" value="TreeGrafter"/>
</dbReference>
<feature type="domain" description="Aldehyde dehydrogenase" evidence="7">
    <location>
        <begin position="19"/>
        <end position="472"/>
    </location>
</feature>
<dbReference type="SUPFAM" id="SSF53720">
    <property type="entry name" value="ALDH-like"/>
    <property type="match status" value="1"/>
</dbReference>
<dbReference type="PANTHER" id="PTHR42991:SF1">
    <property type="entry name" value="ALDEHYDE DEHYDROGENASE"/>
    <property type="match status" value="1"/>
</dbReference>
<gene>
    <name evidence="8" type="ORF">skT53_12600</name>
</gene>
<accession>A0A7I8D875</accession>
<keyword evidence="2" id="KW-0560">Oxidoreductase</keyword>
<keyword evidence="9" id="KW-1185">Reference proteome</keyword>
<comment type="similarity">
    <text evidence="1">Belongs to the aldehyde dehydrogenase family.</text>
</comment>
<dbReference type="FunFam" id="3.40.605.10:FF:000007">
    <property type="entry name" value="NAD/NADP-dependent betaine aldehyde dehydrogenase"/>
    <property type="match status" value="1"/>
</dbReference>
<proteinExistence type="inferred from homology"/>
<dbReference type="InterPro" id="IPR016161">
    <property type="entry name" value="Ald_DH/histidinol_DH"/>
</dbReference>
<dbReference type="RefSeq" id="WP_200760290.1">
    <property type="nucleotide sequence ID" value="NZ_AP023366.1"/>
</dbReference>
<evidence type="ECO:0000313" key="9">
    <source>
        <dbReference type="Proteomes" id="UP000593802"/>
    </source>
</evidence>
<dbReference type="KEGG" id="eff:skT53_12600"/>
<dbReference type="Gene3D" id="3.40.309.10">
    <property type="entry name" value="Aldehyde Dehydrogenase, Chain A, domain 2"/>
    <property type="match status" value="1"/>
</dbReference>
<comment type="function">
    <text evidence="4">Part of the sulfo-TAL (or sulfo-SFT) pathway, a D-sulfoquinovose degradation pathway that produces sulfolactate (SL). Catalyzes the oxidation of 3-sulfolactaldehyde (SLA) to sulfolactate (SL).</text>
</comment>
<dbReference type="InterPro" id="IPR015590">
    <property type="entry name" value="Aldehyde_DH_dom"/>
</dbReference>
<evidence type="ECO:0000313" key="8">
    <source>
        <dbReference type="EMBL" id="BCJ86275.1"/>
    </source>
</evidence>
<dbReference type="InterPro" id="IPR016163">
    <property type="entry name" value="Ald_DH_C"/>
</dbReference>
<protein>
    <recommendedName>
        <fullName evidence="6">3-sulfolactaldehyde dehydrogenase</fullName>
        <ecNumber evidence="5">1.2.1.97</ecNumber>
    </recommendedName>
</protein>
<dbReference type="PANTHER" id="PTHR42991">
    <property type="entry name" value="ALDEHYDE DEHYDROGENASE"/>
    <property type="match status" value="1"/>
</dbReference>
<comment type="catalytic activity">
    <reaction evidence="3">
        <text>(2S)-3-sulfolactaldehyde + NAD(+) + H2O = (2S)-3-sulfolactate + NADH + 2 H(+)</text>
        <dbReference type="Rhea" id="RHEA:47932"/>
        <dbReference type="ChEBI" id="CHEBI:15377"/>
        <dbReference type="ChEBI" id="CHEBI:15378"/>
        <dbReference type="ChEBI" id="CHEBI:57540"/>
        <dbReference type="ChEBI" id="CHEBI:57945"/>
        <dbReference type="ChEBI" id="CHEBI:61289"/>
        <dbReference type="ChEBI" id="CHEBI:90109"/>
        <dbReference type="EC" id="1.2.1.97"/>
    </reaction>
    <physiologicalReaction direction="left-to-right" evidence="3">
        <dbReference type="Rhea" id="RHEA:47933"/>
    </physiologicalReaction>
</comment>
<dbReference type="Pfam" id="PF00171">
    <property type="entry name" value="Aldedh"/>
    <property type="match status" value="1"/>
</dbReference>
<dbReference type="Gene3D" id="3.40.605.10">
    <property type="entry name" value="Aldehyde Dehydrogenase, Chain A, domain 1"/>
    <property type="match status" value="1"/>
</dbReference>
<evidence type="ECO:0000256" key="1">
    <source>
        <dbReference type="ARBA" id="ARBA00009986"/>
    </source>
</evidence>
<evidence type="ECO:0000256" key="3">
    <source>
        <dbReference type="ARBA" id="ARBA00050326"/>
    </source>
</evidence>
<evidence type="ECO:0000256" key="5">
    <source>
        <dbReference type="ARBA" id="ARBA00066984"/>
    </source>
</evidence>
<evidence type="ECO:0000256" key="4">
    <source>
        <dbReference type="ARBA" id="ARBA00054572"/>
    </source>
</evidence>
<dbReference type="EC" id="1.2.1.97" evidence="5"/>
<dbReference type="Proteomes" id="UP000593802">
    <property type="component" value="Chromosome"/>
</dbReference>
<dbReference type="InterPro" id="IPR016162">
    <property type="entry name" value="Ald_DH_N"/>
</dbReference>
<dbReference type="FunFam" id="3.40.309.10:FF:000009">
    <property type="entry name" value="Aldehyde dehydrogenase A"/>
    <property type="match status" value="1"/>
</dbReference>
<sequence>MYRFGSFINGEMLVGGGRTSFEVHNPYNQELIGTIDFATLEDANQAVEVAHRVFHDTMKQLPAHERSRILRKAADLIESDSERFAALLSQEAGKPIRDARGEVGRAVQVLRFASEEAKNIVGELIPLDAAVGGENRIGMSKKYPLGVVLAITPFNFPLNLVLHKLAPAFAAGNTVVLKPAEKTPLSSILLAEIFDKAGLPKGALNIVMGTGVALGEPLVTHPLVKKVTFTGSGPVGFKIKEMAGNKKVTLELGSNSPNIIFADANLDLAATSMVKGGFSFAGQACISVQRIYVQTDVYQSFLDKFIPLVETLKVGNPLDETTDVGPMITQDAANRIEAWVDEAVKQGARVLTGGKREGQSYLPTVLVDVEPAMKVVCQEVFAPLVCVIPFETEEEVIAAANNSDYGLQAGVFTKDIDRAFRLADQLETGGVWINEISTVRYDHIPYGGVKQSGIGKEGVKFAIDDMMETKFIGIRLS</sequence>
<organism evidence="8 9">
    <name type="scientific">Effusibacillus dendaii</name>
    <dbReference type="NCBI Taxonomy" id="2743772"/>
    <lineage>
        <taxon>Bacteria</taxon>
        <taxon>Bacillati</taxon>
        <taxon>Bacillota</taxon>
        <taxon>Bacilli</taxon>
        <taxon>Bacillales</taxon>
        <taxon>Alicyclobacillaceae</taxon>
        <taxon>Effusibacillus</taxon>
    </lineage>
</organism>
<evidence type="ECO:0000256" key="6">
    <source>
        <dbReference type="ARBA" id="ARBA00067277"/>
    </source>
</evidence>
<dbReference type="EMBL" id="AP023366">
    <property type="protein sequence ID" value="BCJ86275.1"/>
    <property type="molecule type" value="Genomic_DNA"/>
</dbReference>